<evidence type="ECO:0000313" key="7">
    <source>
        <dbReference type="EMBL" id="CAG9332303.1"/>
    </source>
</evidence>
<reference evidence="7" key="1">
    <citation type="submission" date="2021-09" db="EMBL/GenBank/DDBJ databases">
        <authorList>
            <consortium name="AG Swart"/>
            <person name="Singh M."/>
            <person name="Singh A."/>
            <person name="Seah K."/>
            <person name="Emmerich C."/>
        </authorList>
    </citation>
    <scope>NUCLEOTIDE SEQUENCE</scope>
    <source>
        <strain evidence="7">ATCC30299</strain>
    </source>
</reference>
<dbReference type="Gene3D" id="3.90.190.10">
    <property type="entry name" value="Protein tyrosine phosphatase superfamily"/>
    <property type="match status" value="1"/>
</dbReference>
<evidence type="ECO:0000256" key="3">
    <source>
        <dbReference type="ARBA" id="ARBA00022801"/>
    </source>
</evidence>
<dbReference type="PANTHER" id="PTHR10159:SF511">
    <property type="entry name" value="DUAL SPECIFICITY PROTEIN PHOSPHATASE 1"/>
    <property type="match status" value="1"/>
</dbReference>
<dbReference type="GO" id="GO:0005737">
    <property type="term" value="C:cytoplasm"/>
    <property type="evidence" value="ECO:0007669"/>
    <property type="project" value="TreeGrafter"/>
</dbReference>
<dbReference type="InterPro" id="IPR000387">
    <property type="entry name" value="Tyr_Pase_dom"/>
</dbReference>
<comment type="caution">
    <text evidence="7">The sequence shown here is derived from an EMBL/GenBank/DDBJ whole genome shotgun (WGS) entry which is preliminary data.</text>
</comment>
<gene>
    <name evidence="7" type="ORF">BSTOLATCC_MIC55753</name>
</gene>
<comment type="similarity">
    <text evidence="1">Belongs to the protein-tyrosine phosphatase family. Non-receptor class dual specificity subfamily.</text>
</comment>
<keyword evidence="8" id="KW-1185">Reference proteome</keyword>
<dbReference type="PANTHER" id="PTHR10159">
    <property type="entry name" value="DUAL SPECIFICITY PROTEIN PHOSPHATASE"/>
    <property type="match status" value="1"/>
</dbReference>
<protein>
    <recommendedName>
        <fullName evidence="2">protein-tyrosine-phosphatase</fullName>
        <ecNumber evidence="2">3.1.3.48</ecNumber>
    </recommendedName>
</protein>
<evidence type="ECO:0000313" key="8">
    <source>
        <dbReference type="Proteomes" id="UP001162131"/>
    </source>
</evidence>
<dbReference type="CDD" id="cd14498">
    <property type="entry name" value="DSP"/>
    <property type="match status" value="1"/>
</dbReference>
<dbReference type="SMART" id="SM00195">
    <property type="entry name" value="DSPc"/>
    <property type="match status" value="1"/>
</dbReference>
<evidence type="ECO:0000256" key="4">
    <source>
        <dbReference type="ARBA" id="ARBA00022912"/>
    </source>
</evidence>
<dbReference type="InterPro" id="IPR000340">
    <property type="entry name" value="Dual-sp_phosphatase_cat-dom"/>
</dbReference>
<dbReference type="PROSITE" id="PS50056">
    <property type="entry name" value="TYR_PHOSPHATASE_2"/>
    <property type="match status" value="1"/>
</dbReference>
<keyword evidence="3" id="KW-0378">Hydrolase</keyword>
<dbReference type="SUPFAM" id="SSF52799">
    <property type="entry name" value="(Phosphotyrosine protein) phosphatases II"/>
    <property type="match status" value="1"/>
</dbReference>
<evidence type="ECO:0000259" key="6">
    <source>
        <dbReference type="PROSITE" id="PS50056"/>
    </source>
</evidence>
<evidence type="ECO:0000259" key="5">
    <source>
        <dbReference type="PROSITE" id="PS50054"/>
    </source>
</evidence>
<dbReference type="GO" id="GO:0008330">
    <property type="term" value="F:protein tyrosine/threonine phosphatase activity"/>
    <property type="evidence" value="ECO:0007669"/>
    <property type="project" value="TreeGrafter"/>
</dbReference>
<dbReference type="GO" id="GO:0033550">
    <property type="term" value="F:MAP kinase tyrosine phosphatase activity"/>
    <property type="evidence" value="ECO:0007669"/>
    <property type="project" value="TreeGrafter"/>
</dbReference>
<dbReference type="GO" id="GO:0043409">
    <property type="term" value="P:negative regulation of MAPK cascade"/>
    <property type="evidence" value="ECO:0007669"/>
    <property type="project" value="TreeGrafter"/>
</dbReference>
<organism evidence="7 8">
    <name type="scientific">Blepharisma stoltei</name>
    <dbReference type="NCBI Taxonomy" id="1481888"/>
    <lineage>
        <taxon>Eukaryota</taxon>
        <taxon>Sar</taxon>
        <taxon>Alveolata</taxon>
        <taxon>Ciliophora</taxon>
        <taxon>Postciliodesmatophora</taxon>
        <taxon>Heterotrichea</taxon>
        <taxon>Heterotrichida</taxon>
        <taxon>Blepharismidae</taxon>
        <taxon>Blepharisma</taxon>
    </lineage>
</organism>
<dbReference type="GO" id="GO:0017017">
    <property type="term" value="F:MAP kinase tyrosine/serine/threonine phosphatase activity"/>
    <property type="evidence" value="ECO:0007669"/>
    <property type="project" value="TreeGrafter"/>
</dbReference>
<dbReference type="InterPro" id="IPR020422">
    <property type="entry name" value="TYR_PHOSPHATASE_DUAL_dom"/>
</dbReference>
<evidence type="ECO:0000256" key="1">
    <source>
        <dbReference type="ARBA" id="ARBA00008601"/>
    </source>
</evidence>
<feature type="domain" description="Tyrosine-protein phosphatase" evidence="5">
    <location>
        <begin position="222"/>
        <end position="375"/>
    </location>
</feature>
<feature type="domain" description="Tyrosine specific protein phosphatases" evidence="6">
    <location>
        <begin position="296"/>
        <end position="354"/>
    </location>
</feature>
<evidence type="ECO:0000256" key="2">
    <source>
        <dbReference type="ARBA" id="ARBA00013064"/>
    </source>
</evidence>
<dbReference type="PROSITE" id="PS50054">
    <property type="entry name" value="TYR_PHOSPHATASE_DUAL"/>
    <property type="match status" value="1"/>
</dbReference>
<dbReference type="EC" id="3.1.3.48" evidence="2"/>
<sequence>MGYKPSIQGQYSRFVSANLPLLKSHVDAERIINSRTQTFSKDLLIEVWRDIPTDQKPDFPKYISSEFEDEPHQTKKEISTMRLKLYKTNFLKIATPKGSFNSNILTGRSTSRAATPSLAQSLSTKRINRLKLRTPLPSASSKRESPELIQIFTEFQTPTESSRKLTLKSSSPDTTRVKEKVRILKQKIKFPNENAVKYISKFFESDEGKQRLKPESQQYFGIISEIPYKLYLGLPERHGSLYITDIKGANDLSQLRKLHIYAILTLGLSNAPYVYTFIKGGYMTINIEDDEVYELPNVLPKATKFLDHHLKNGNVLVHDYYGMNRSCAVVVLYLMKKYSMKMYMAIKAVTEGRPCCDIRPEFKSLIERFQIRGEL</sequence>
<name>A0AAU9KGG2_9CILI</name>
<dbReference type="AlphaFoldDB" id="A0AAU9KGG2"/>
<accession>A0AAU9KGG2</accession>
<keyword evidence="4" id="KW-0904">Protein phosphatase</keyword>
<proteinExistence type="inferred from homology"/>
<dbReference type="Proteomes" id="UP001162131">
    <property type="component" value="Unassembled WGS sequence"/>
</dbReference>
<dbReference type="EMBL" id="CAJZBQ010000054">
    <property type="protein sequence ID" value="CAG9332303.1"/>
    <property type="molecule type" value="Genomic_DNA"/>
</dbReference>
<dbReference type="InterPro" id="IPR029021">
    <property type="entry name" value="Prot-tyrosine_phosphatase-like"/>
</dbReference>
<dbReference type="Pfam" id="PF00782">
    <property type="entry name" value="DSPc"/>
    <property type="match status" value="1"/>
</dbReference>